<proteinExistence type="predicted"/>
<dbReference type="EMBL" id="DQWS01000224">
    <property type="protein sequence ID" value="HDD53591.1"/>
    <property type="molecule type" value="Genomic_DNA"/>
</dbReference>
<dbReference type="Proteomes" id="UP000885690">
    <property type="component" value="Unassembled WGS sequence"/>
</dbReference>
<dbReference type="PROSITE" id="PS51257">
    <property type="entry name" value="PROKAR_LIPOPROTEIN"/>
    <property type="match status" value="1"/>
</dbReference>
<reference evidence="1" key="1">
    <citation type="journal article" date="2020" name="mSystems">
        <title>Genome- and Community-Level Interaction Insights into Carbon Utilization and Element Cycling Functions of Hydrothermarchaeota in Hydrothermal Sediment.</title>
        <authorList>
            <person name="Zhou Z."/>
            <person name="Liu Y."/>
            <person name="Xu W."/>
            <person name="Pan J."/>
            <person name="Luo Z.H."/>
            <person name="Li M."/>
        </authorList>
    </citation>
    <scope>NUCLEOTIDE SEQUENCE [LARGE SCALE GENOMIC DNA]</scope>
    <source>
        <strain evidence="1">HyVt-115</strain>
    </source>
</reference>
<dbReference type="AlphaFoldDB" id="A0A7C0U7B1"/>
<accession>A0A7C0U7B1</accession>
<dbReference type="InterPro" id="IPR036280">
    <property type="entry name" value="Multihaem_cyt_sf"/>
</dbReference>
<protein>
    <recommendedName>
        <fullName evidence="2">Cytochrome c-552/4 domain-containing protein</fullName>
    </recommendedName>
</protein>
<organism evidence="1">
    <name type="scientific">Thermosulfidibacter takaii</name>
    <dbReference type="NCBI Taxonomy" id="412593"/>
    <lineage>
        <taxon>Bacteria</taxon>
        <taxon>Pseudomonadati</taxon>
        <taxon>Thermosulfidibacterota</taxon>
        <taxon>Thermosulfidibacteria</taxon>
        <taxon>Thermosulfidibacterales</taxon>
        <taxon>Thermosulfidibacteraceae</taxon>
    </lineage>
</organism>
<comment type="caution">
    <text evidence="1">The sequence shown here is derived from an EMBL/GenBank/DDBJ whole genome shotgun (WGS) entry which is preliminary data.</text>
</comment>
<feature type="non-terminal residue" evidence="1">
    <location>
        <position position="93"/>
    </location>
</feature>
<name>A0A7C0U7B1_9BACT</name>
<evidence type="ECO:0008006" key="2">
    <source>
        <dbReference type="Google" id="ProtNLM"/>
    </source>
</evidence>
<evidence type="ECO:0000313" key="1">
    <source>
        <dbReference type="EMBL" id="HDD53591.1"/>
    </source>
</evidence>
<sequence>MEMKGCRWRKLPFLWMVLFLVVSLGACTSMKEAKKQAENAKVPVIEGAKYVGSEACADCHEDVVEDFGRTIHGRIAGFEVKPSMEAEGCEACH</sequence>
<dbReference type="SUPFAM" id="SSF48695">
    <property type="entry name" value="Multiheme cytochromes"/>
    <property type="match status" value="1"/>
</dbReference>
<gene>
    <name evidence="1" type="ORF">ENF32_05955</name>
</gene>